<protein>
    <submittedName>
        <fullName evidence="1">Uncharacterized protein</fullName>
    </submittedName>
</protein>
<comment type="caution">
    <text evidence="1">The sequence shown here is derived from an EMBL/GenBank/DDBJ whole genome shotgun (WGS) entry which is preliminary data.</text>
</comment>
<name>A0A4Y2A0J0_ARAVE</name>
<gene>
    <name evidence="1" type="ORF">AVEN_128031_1</name>
</gene>
<accession>A0A4Y2A0J0</accession>
<dbReference type="AlphaFoldDB" id="A0A4Y2A0J0"/>
<reference evidence="1 2" key="1">
    <citation type="journal article" date="2019" name="Sci. Rep.">
        <title>Orb-weaving spider Araneus ventricosus genome elucidates the spidroin gene catalogue.</title>
        <authorList>
            <person name="Kono N."/>
            <person name="Nakamura H."/>
            <person name="Ohtoshi R."/>
            <person name="Moran D.A.P."/>
            <person name="Shinohara A."/>
            <person name="Yoshida Y."/>
            <person name="Fujiwara M."/>
            <person name="Mori M."/>
            <person name="Tomita M."/>
            <person name="Arakawa K."/>
        </authorList>
    </citation>
    <scope>NUCLEOTIDE SEQUENCE [LARGE SCALE GENOMIC DNA]</scope>
</reference>
<dbReference type="OrthoDB" id="6617542at2759"/>
<evidence type="ECO:0000313" key="1">
    <source>
        <dbReference type="EMBL" id="GBL72826.1"/>
    </source>
</evidence>
<evidence type="ECO:0000313" key="2">
    <source>
        <dbReference type="Proteomes" id="UP000499080"/>
    </source>
</evidence>
<proteinExistence type="predicted"/>
<keyword evidence="2" id="KW-1185">Reference proteome</keyword>
<organism evidence="1 2">
    <name type="scientific">Araneus ventricosus</name>
    <name type="common">Orbweaver spider</name>
    <name type="synonym">Epeira ventricosa</name>
    <dbReference type="NCBI Taxonomy" id="182803"/>
    <lineage>
        <taxon>Eukaryota</taxon>
        <taxon>Metazoa</taxon>
        <taxon>Ecdysozoa</taxon>
        <taxon>Arthropoda</taxon>
        <taxon>Chelicerata</taxon>
        <taxon>Arachnida</taxon>
        <taxon>Araneae</taxon>
        <taxon>Araneomorphae</taxon>
        <taxon>Entelegynae</taxon>
        <taxon>Araneoidea</taxon>
        <taxon>Araneidae</taxon>
        <taxon>Araneus</taxon>
    </lineage>
</organism>
<dbReference type="Proteomes" id="UP000499080">
    <property type="component" value="Unassembled WGS sequence"/>
</dbReference>
<sequence length="96" mass="11202">MSIDEKIIVALTLKDSEIYQAVCEQDQAIKVDDFERDECVKENPPTNVEIGQALDILKGGVQHRSTNFKKQYEYEQYINELLRNKCRQGTINEFFN</sequence>
<dbReference type="EMBL" id="BGPR01000002">
    <property type="protein sequence ID" value="GBL72826.1"/>
    <property type="molecule type" value="Genomic_DNA"/>
</dbReference>